<keyword evidence="2" id="KW-1185">Reference proteome</keyword>
<reference evidence="1 2" key="1">
    <citation type="journal article" date="2012" name="Microbes Environ.">
        <title>Complete genome sequence of Bradyrhizobium sp. S23321: insights into symbiosis evolution in soil oligotrophs.</title>
        <authorList>
            <person name="Okubo T."/>
            <person name="Tsukui T."/>
            <person name="Maita H."/>
            <person name="Okamoto S."/>
            <person name="Oshima K."/>
            <person name="Fujisawa T."/>
            <person name="Saito A."/>
            <person name="Futamata H."/>
            <person name="Hattori R."/>
            <person name="Shimomura Y."/>
            <person name="Haruta S."/>
            <person name="Morimoto S."/>
            <person name="Wang Y."/>
            <person name="Sakai Y."/>
            <person name="Hattori M."/>
            <person name="Aizawa S."/>
            <person name="Nagashima K.V.P."/>
            <person name="Masuda S."/>
            <person name="Hattori T."/>
            <person name="Yamashita A."/>
            <person name="Bao Z."/>
            <person name="Hayatsu M."/>
            <person name="Kajiya-Kanegae H."/>
            <person name="Yoshinaga I."/>
            <person name="Sakamoto K."/>
            <person name="Toyota K."/>
            <person name="Nakao M."/>
            <person name="Kohara M."/>
            <person name="Anda M."/>
            <person name="Niwa R."/>
            <person name="Jung-Hwan P."/>
            <person name="Sameshima-Saito R."/>
            <person name="Tokuda S."/>
            <person name="Yamamoto S."/>
            <person name="Yamamoto S."/>
            <person name="Yokoyama T."/>
            <person name="Akutsu T."/>
            <person name="Nakamura Y."/>
            <person name="Nakahira-Yanaka Y."/>
            <person name="Takada Hoshino Y."/>
            <person name="Hirakawa H."/>
            <person name="Mitsui H."/>
            <person name="Terasawa K."/>
            <person name="Itakura M."/>
            <person name="Sato S."/>
            <person name="Ikeda-Ohtsubo W."/>
            <person name="Sakakura N."/>
            <person name="Kaminuma E."/>
            <person name="Minamisawa K."/>
        </authorList>
    </citation>
    <scope>NUCLEOTIDE SEQUENCE [LARGE SCALE GENOMIC DNA]</scope>
    <source>
        <strain evidence="1 2">S23321</strain>
    </source>
</reference>
<dbReference type="AlphaFoldDB" id="A0AAI8MJA5"/>
<sequence length="71" mass="7551">MKNPDDAGFENRELSIEELDVIAGGGVWGWIKHEAASAAKWVGEQWGKGTVAVASLLGGGGHINITIHRQN</sequence>
<evidence type="ECO:0000313" key="2">
    <source>
        <dbReference type="Proteomes" id="UP000007886"/>
    </source>
</evidence>
<accession>A0AAI8MJA5</accession>
<organism evidence="1 2">
    <name type="scientific">Bradyrhizobium cosmicum</name>
    <dbReference type="NCBI Taxonomy" id="1404864"/>
    <lineage>
        <taxon>Bacteria</taxon>
        <taxon>Pseudomonadati</taxon>
        <taxon>Pseudomonadota</taxon>
        <taxon>Alphaproteobacteria</taxon>
        <taxon>Hyphomicrobiales</taxon>
        <taxon>Nitrobacteraceae</taxon>
        <taxon>Bradyrhizobium</taxon>
    </lineage>
</organism>
<dbReference type="Proteomes" id="UP000007886">
    <property type="component" value="Chromosome"/>
</dbReference>
<dbReference type="RefSeq" id="WP_015688390.1">
    <property type="nucleotide sequence ID" value="NC_017082.1"/>
</dbReference>
<evidence type="ECO:0000313" key="1">
    <source>
        <dbReference type="EMBL" id="BAL79122.1"/>
    </source>
</evidence>
<dbReference type="EMBL" id="AP012279">
    <property type="protein sequence ID" value="BAL79122.1"/>
    <property type="molecule type" value="Genomic_DNA"/>
</dbReference>
<dbReference type="KEGG" id="brs:S23_59320"/>
<proteinExistence type="predicted"/>
<evidence type="ECO:0008006" key="3">
    <source>
        <dbReference type="Google" id="ProtNLM"/>
    </source>
</evidence>
<name>A0AAI8MJA5_9BRAD</name>
<protein>
    <recommendedName>
        <fullName evidence="3">Bacteriocin</fullName>
    </recommendedName>
</protein>
<gene>
    <name evidence="1" type="ORF">S23_59320</name>
</gene>